<dbReference type="EMBL" id="JARGEI010000001">
    <property type="protein sequence ID" value="KAJ8737145.1"/>
    <property type="molecule type" value="Genomic_DNA"/>
</dbReference>
<dbReference type="Pfam" id="PF00147">
    <property type="entry name" value="Fibrinogen_C"/>
    <property type="match status" value="1"/>
</dbReference>
<dbReference type="GO" id="GO:0030246">
    <property type="term" value="F:carbohydrate binding"/>
    <property type="evidence" value="ECO:0007669"/>
    <property type="project" value="UniProtKB-ARBA"/>
</dbReference>
<dbReference type="PANTHER" id="PTHR19143:SF458">
    <property type="entry name" value="FIBRINOGEN C-TERMINAL DOMAIN-CONTAINING PROTEIN-RELATED"/>
    <property type="match status" value="1"/>
</dbReference>
<dbReference type="GO" id="GO:0005615">
    <property type="term" value="C:extracellular space"/>
    <property type="evidence" value="ECO:0007669"/>
    <property type="project" value="TreeGrafter"/>
</dbReference>
<dbReference type="PANTHER" id="PTHR19143">
    <property type="entry name" value="FIBRINOGEN/TENASCIN/ANGIOPOEITIN"/>
    <property type="match status" value="1"/>
</dbReference>
<gene>
    <name evidence="5" type="ORF">PYW07_000416</name>
</gene>
<dbReference type="CDD" id="cd00087">
    <property type="entry name" value="FReD"/>
    <property type="match status" value="1"/>
</dbReference>
<name>A0AAD7Z3W6_MYTSE</name>
<evidence type="ECO:0000313" key="6">
    <source>
        <dbReference type="Proteomes" id="UP001231518"/>
    </source>
</evidence>
<dbReference type="InterPro" id="IPR020837">
    <property type="entry name" value="Fibrinogen_CS"/>
</dbReference>
<dbReference type="InterPro" id="IPR002181">
    <property type="entry name" value="Fibrinogen_a/b/g_C_dom"/>
</dbReference>
<dbReference type="PROSITE" id="PS51406">
    <property type="entry name" value="FIBRINOGEN_C_2"/>
    <property type="match status" value="1"/>
</dbReference>
<dbReference type="NCBIfam" id="NF040941">
    <property type="entry name" value="GGGWT_bact"/>
    <property type="match status" value="1"/>
</dbReference>
<evidence type="ECO:0000256" key="3">
    <source>
        <dbReference type="SAM" id="SignalP"/>
    </source>
</evidence>
<dbReference type="InterPro" id="IPR050373">
    <property type="entry name" value="Fibrinogen_C-term_domain"/>
</dbReference>
<dbReference type="SMART" id="SM00186">
    <property type="entry name" value="FBG"/>
    <property type="match status" value="1"/>
</dbReference>
<protein>
    <recommendedName>
        <fullName evidence="4">Fibrinogen C-terminal domain-containing protein</fullName>
    </recommendedName>
</protein>
<proteinExistence type="predicted"/>
<dbReference type="SUPFAM" id="SSF56496">
    <property type="entry name" value="Fibrinogen C-terminal domain-like"/>
    <property type="match status" value="1"/>
</dbReference>
<dbReference type="InterPro" id="IPR036056">
    <property type="entry name" value="Fibrinogen-like_C"/>
</dbReference>
<reference evidence="5" key="1">
    <citation type="submission" date="2023-03" db="EMBL/GenBank/DDBJ databases">
        <title>Chromosome-level genomes of two armyworms, Mythimna separata and Mythimna loreyi, provide insights into the biosynthesis and reception of sex pheromones.</title>
        <authorList>
            <person name="Zhao H."/>
        </authorList>
    </citation>
    <scope>NUCLEOTIDE SEQUENCE</scope>
    <source>
        <strain evidence="5">BeijingLab</strain>
        <tissue evidence="5">Pupa</tissue>
    </source>
</reference>
<dbReference type="Proteomes" id="UP001231518">
    <property type="component" value="Chromosome 1"/>
</dbReference>
<evidence type="ECO:0000256" key="1">
    <source>
        <dbReference type="ARBA" id="ARBA00023157"/>
    </source>
</evidence>
<feature type="signal peptide" evidence="3">
    <location>
        <begin position="1"/>
        <end position="20"/>
    </location>
</feature>
<evidence type="ECO:0000256" key="2">
    <source>
        <dbReference type="ARBA" id="ARBA00053344"/>
    </source>
</evidence>
<feature type="domain" description="Fibrinogen C-terminal" evidence="4">
    <location>
        <begin position="255"/>
        <end position="474"/>
    </location>
</feature>
<comment type="caution">
    <text evidence="5">The sequence shown here is derived from an EMBL/GenBank/DDBJ whole genome shotgun (WGS) entry which is preliminary data.</text>
</comment>
<comment type="function">
    <text evidence="2">Lectin involved in innate immunity. Agglutinates all types of human erythrocytes, Gram-positive and Gram-negative bacteria. Has a stronger agglutinating activity towards Gram-negative bacteria than towards Gram-positive bacteria. Specifically recognizes acetyl group-containing substances on agglutinated cells. The hemagglutinating activity was inhibited by EDTA, acetyl group-containing mono- and disaccharides, N-acetyl derivatives of amino acids, other acetyl group-containing substances, propionamide and benzamide. Enhances the antimicrobial activity of big defensin against Gram-positive bacteria but not against Gram-negative bacteria.</text>
</comment>
<dbReference type="PROSITE" id="PS00514">
    <property type="entry name" value="FIBRINOGEN_C_1"/>
    <property type="match status" value="1"/>
</dbReference>
<organism evidence="5 6">
    <name type="scientific">Mythimna separata</name>
    <name type="common">Oriental armyworm</name>
    <name type="synonym">Pseudaletia separata</name>
    <dbReference type="NCBI Taxonomy" id="271217"/>
    <lineage>
        <taxon>Eukaryota</taxon>
        <taxon>Metazoa</taxon>
        <taxon>Ecdysozoa</taxon>
        <taxon>Arthropoda</taxon>
        <taxon>Hexapoda</taxon>
        <taxon>Insecta</taxon>
        <taxon>Pterygota</taxon>
        <taxon>Neoptera</taxon>
        <taxon>Endopterygota</taxon>
        <taxon>Lepidoptera</taxon>
        <taxon>Glossata</taxon>
        <taxon>Ditrysia</taxon>
        <taxon>Noctuoidea</taxon>
        <taxon>Noctuidae</taxon>
        <taxon>Noctuinae</taxon>
        <taxon>Hadenini</taxon>
        <taxon>Mythimna</taxon>
    </lineage>
</organism>
<evidence type="ECO:0000259" key="4">
    <source>
        <dbReference type="PROSITE" id="PS51406"/>
    </source>
</evidence>
<keyword evidence="6" id="KW-1185">Reference proteome</keyword>
<accession>A0AAD7Z3W6</accession>
<dbReference type="InterPro" id="IPR014716">
    <property type="entry name" value="Fibrinogen_a/b/g_C_1"/>
</dbReference>
<dbReference type="Gene3D" id="3.90.215.10">
    <property type="entry name" value="Gamma Fibrinogen, chain A, domain 1"/>
    <property type="match status" value="1"/>
</dbReference>
<dbReference type="FunFam" id="3.90.215.10:FF:000001">
    <property type="entry name" value="Tenascin isoform 1"/>
    <property type="match status" value="1"/>
</dbReference>
<sequence length="534" mass="60517">MSPNFTLLQIVLCALTIISGEVSRNKRGRRKDDDADKTLWKKEYEDELTDAMLTGKRENYTRSASPQVGSMDNDAVIEKLMESITSSERYLKKIEAIEFRLNRLDIEVHEKTNAMMKTLNNISKSVRAESCSKLEPIIQSLVADVTSIKYSMDKNPRSSNTIPDLSGDGEYLKDPNIDTRLSALESHMKTVQNGVESIVSTISEVKNRQYNRASSKLDGSVSTVDSVSLINEFRKTIREQKASKKCDCSRGGRVDRAERYPTDCHEIQVQGFNVSGIYKIKPDDMDPFYVLCDLTTAGGGWTVFQNRFDGSQDFYKGWSDYENGFGNLAGEFWLGLEKLNYLTNQKLYELRIEMETAQDQEAYAGYSVFTVGPEHEGYRISTLGTFYGTAGDSLSYHAGQKFSTYDVDNDEWKDGACATEHGGAWWYKECDKSNLNGKYSTNNDDNRGQSIYWISFKGPTSPLSKTKMMIRPLPASKPSDYLDSNRKIVEGPLHDKLVERPLKQGQRRQTTVKGKYDFIPSKYMLDKSSPDVFF</sequence>
<feature type="chain" id="PRO_5042282585" description="Fibrinogen C-terminal domain-containing protein" evidence="3">
    <location>
        <begin position="21"/>
        <end position="534"/>
    </location>
</feature>
<keyword evidence="3" id="KW-0732">Signal</keyword>
<keyword evidence="1" id="KW-1015">Disulfide bond</keyword>
<dbReference type="AlphaFoldDB" id="A0AAD7Z3W6"/>
<evidence type="ECO:0000313" key="5">
    <source>
        <dbReference type="EMBL" id="KAJ8737145.1"/>
    </source>
</evidence>